<keyword evidence="2 3" id="KW-0040">ANK repeat</keyword>
<dbReference type="PROSITE" id="PS50088">
    <property type="entry name" value="ANK_REPEAT"/>
    <property type="match status" value="1"/>
</dbReference>
<feature type="repeat" description="ANK" evidence="3">
    <location>
        <begin position="117"/>
        <end position="149"/>
    </location>
</feature>
<accession>A0A7S4BWC9</accession>
<dbReference type="Pfam" id="PF12796">
    <property type="entry name" value="Ank_2"/>
    <property type="match status" value="1"/>
</dbReference>
<protein>
    <submittedName>
        <fullName evidence="4">Uncharacterized protein</fullName>
    </submittedName>
</protein>
<dbReference type="PANTHER" id="PTHR24171">
    <property type="entry name" value="ANKYRIN REPEAT DOMAIN-CONTAINING PROTEIN 39-RELATED"/>
    <property type="match status" value="1"/>
</dbReference>
<dbReference type="InterPro" id="IPR002110">
    <property type="entry name" value="Ankyrin_rpt"/>
</dbReference>
<dbReference type="Gene3D" id="1.25.40.20">
    <property type="entry name" value="Ankyrin repeat-containing domain"/>
    <property type="match status" value="1"/>
</dbReference>
<evidence type="ECO:0000313" key="4">
    <source>
        <dbReference type="EMBL" id="CAE0778866.1"/>
    </source>
</evidence>
<organism evidence="4">
    <name type="scientific">Chrysotila carterae</name>
    <name type="common">Marine alga</name>
    <name type="synonym">Syracosphaera carterae</name>
    <dbReference type="NCBI Taxonomy" id="13221"/>
    <lineage>
        <taxon>Eukaryota</taxon>
        <taxon>Haptista</taxon>
        <taxon>Haptophyta</taxon>
        <taxon>Prymnesiophyceae</taxon>
        <taxon>Isochrysidales</taxon>
        <taxon>Isochrysidaceae</taxon>
        <taxon>Chrysotila</taxon>
    </lineage>
</organism>
<reference evidence="4" key="1">
    <citation type="submission" date="2021-01" db="EMBL/GenBank/DDBJ databases">
        <authorList>
            <person name="Corre E."/>
            <person name="Pelletier E."/>
            <person name="Niang G."/>
            <person name="Scheremetjew M."/>
            <person name="Finn R."/>
            <person name="Kale V."/>
            <person name="Holt S."/>
            <person name="Cochrane G."/>
            <person name="Meng A."/>
            <person name="Brown T."/>
            <person name="Cohen L."/>
        </authorList>
    </citation>
    <scope>NUCLEOTIDE SEQUENCE</scope>
    <source>
        <strain evidence="4">CCMP645</strain>
    </source>
</reference>
<dbReference type="AlphaFoldDB" id="A0A7S4BWC9"/>
<sequence length="204" mass="22134">MDIVYASELSRAASNHDEKQVASLLASNASVHDKDSLEQTPLILCVRGRADDEAAAEAIAACTKLLIEAGADVNTPDSYGDQPLALCCMHGGGVPKTGAVKVLLDANADVLAVTDNFKMTPLHWAATCGSTEICKMLIDAGARKNKIDRHRMTPIALAREQRKRLQDNLDDFGEEYKGSDKLEKLKAYSQLIDYFESVPGLKKD</sequence>
<dbReference type="PROSITE" id="PS50297">
    <property type="entry name" value="ANK_REP_REGION"/>
    <property type="match status" value="1"/>
</dbReference>
<name>A0A7S4BWC9_CHRCT</name>
<dbReference type="SMART" id="SM00248">
    <property type="entry name" value="ANK"/>
    <property type="match status" value="3"/>
</dbReference>
<dbReference type="InterPro" id="IPR036770">
    <property type="entry name" value="Ankyrin_rpt-contain_sf"/>
</dbReference>
<evidence type="ECO:0000256" key="2">
    <source>
        <dbReference type="ARBA" id="ARBA00023043"/>
    </source>
</evidence>
<evidence type="ECO:0000256" key="3">
    <source>
        <dbReference type="PROSITE-ProRule" id="PRU00023"/>
    </source>
</evidence>
<gene>
    <name evidence="4" type="ORF">PCAR00345_LOCUS31505</name>
</gene>
<proteinExistence type="predicted"/>
<evidence type="ECO:0000256" key="1">
    <source>
        <dbReference type="ARBA" id="ARBA00022737"/>
    </source>
</evidence>
<dbReference type="EMBL" id="HBIZ01049215">
    <property type="protein sequence ID" value="CAE0778866.1"/>
    <property type="molecule type" value="Transcribed_RNA"/>
</dbReference>
<keyword evidence="1" id="KW-0677">Repeat</keyword>
<dbReference type="SUPFAM" id="SSF48403">
    <property type="entry name" value="Ankyrin repeat"/>
    <property type="match status" value="1"/>
</dbReference>